<geneLocation type="plasmid" evidence="3">
    <name>p1_pm101005</name>
</geneLocation>
<gene>
    <name evidence="2" type="ORF">GQA94_22625</name>
</gene>
<evidence type="ECO:0000313" key="2">
    <source>
        <dbReference type="EMBL" id="QGZ32922.1"/>
    </source>
</evidence>
<proteinExistence type="predicted"/>
<dbReference type="GO" id="GO:0006310">
    <property type="term" value="P:DNA recombination"/>
    <property type="evidence" value="ECO:0007669"/>
    <property type="project" value="InterPro"/>
</dbReference>
<evidence type="ECO:0000313" key="3">
    <source>
        <dbReference type="Proteomes" id="UP000438983"/>
    </source>
</evidence>
<protein>
    <submittedName>
        <fullName evidence="2">Site-specific integrase</fullName>
    </submittedName>
</protein>
<dbReference type="AlphaFoldDB" id="A0A6I6M215"/>
<sequence>MNSTPTHANISTELDIDLQRTDRPEPHGDLFYWDNDTLVRTGQKRIDMTHGLSRLLSSIKTSFKLHLISFSKQGTYSATSCTTFFMNFRAALNSNPPEEFNAGWIAHSIARPGFHGAKRVAIEFFLHWKERYDSAIKIDALHLLQETAARPNGPRNVLSDDPEKSWLTDDEYESLLMSTWNNYDTGVSDTQVTLSKILSMQYARRPNQIALLKAGDIRGFDESKEIGLTGRIIDFPGIKDQAAETGFRDSKFEPHPLADHVWGLCQIQRQEVRELYEHTLGLSLTDDQLNLLPFFCSEERIKEARSLIETHLKLELLDSLDSPHFHLERHSITEILRWKRNTPSCAYGAAKGQYSKCPKAPISPRTSRVMIINATRMRHTRARQLARKGVPKNLLSHWLGHTTERALEAYYNDPAEQARVIDEAMGPALAPLAMAFAGALIDSDEQATRATDPTSKLEFSRPGELLSVGRCGKHSFCATTSVPIPCYRCKHFEPLVHAPHHEVLDALLQRQSEENQALRIGGQRNLLIPIDLSADILAVKNCITRCNNRIVELGLTQ</sequence>
<dbReference type="InterPro" id="IPR013762">
    <property type="entry name" value="Integrase-like_cat_sf"/>
</dbReference>
<feature type="region of interest" description="Disordered" evidence="1">
    <location>
        <begin position="1"/>
        <end position="20"/>
    </location>
</feature>
<accession>A0A6I6M215</accession>
<name>A0A6I6M215_STUST</name>
<dbReference type="Gene3D" id="1.10.443.10">
    <property type="entry name" value="Intergrase catalytic core"/>
    <property type="match status" value="1"/>
</dbReference>
<dbReference type="EMBL" id="CP046903">
    <property type="protein sequence ID" value="QGZ32922.1"/>
    <property type="molecule type" value="Genomic_DNA"/>
</dbReference>
<reference evidence="2 3" key="1">
    <citation type="submission" date="2019-12" db="EMBL/GenBank/DDBJ databases">
        <title>Complete genome sequence of Pseudomonas stutzeri.</title>
        <authorList>
            <person name="Lim S.R."/>
            <person name="Kim J.H."/>
        </authorList>
    </citation>
    <scope>NUCLEOTIDE SEQUENCE [LARGE SCALE GENOMIC DNA]</scope>
    <source>
        <strain evidence="2 3">PM101005</strain>
        <plasmid evidence="3">p1_pm101005</plasmid>
    </source>
</reference>
<dbReference type="GO" id="GO:0003677">
    <property type="term" value="F:DNA binding"/>
    <property type="evidence" value="ECO:0007669"/>
    <property type="project" value="InterPro"/>
</dbReference>
<organism evidence="2 3">
    <name type="scientific">Stutzerimonas stutzeri</name>
    <name type="common">Pseudomonas stutzeri</name>
    <dbReference type="NCBI Taxonomy" id="316"/>
    <lineage>
        <taxon>Bacteria</taxon>
        <taxon>Pseudomonadati</taxon>
        <taxon>Pseudomonadota</taxon>
        <taxon>Gammaproteobacteria</taxon>
        <taxon>Pseudomonadales</taxon>
        <taxon>Pseudomonadaceae</taxon>
        <taxon>Stutzerimonas</taxon>
    </lineage>
</organism>
<dbReference type="RefSeq" id="WP_158190225.1">
    <property type="nucleotide sequence ID" value="NZ_CP046903.1"/>
</dbReference>
<keyword evidence="2" id="KW-0614">Plasmid</keyword>
<dbReference type="Proteomes" id="UP000438983">
    <property type="component" value="Plasmid p1_PM101005"/>
</dbReference>
<feature type="compositionally biased region" description="Polar residues" evidence="1">
    <location>
        <begin position="1"/>
        <end position="12"/>
    </location>
</feature>
<dbReference type="OrthoDB" id="8368662at2"/>
<dbReference type="GO" id="GO:0015074">
    <property type="term" value="P:DNA integration"/>
    <property type="evidence" value="ECO:0007669"/>
    <property type="project" value="InterPro"/>
</dbReference>
<evidence type="ECO:0000256" key="1">
    <source>
        <dbReference type="SAM" id="MobiDB-lite"/>
    </source>
</evidence>